<dbReference type="EMBL" id="KB456269">
    <property type="protein sequence ID" value="EMF09522.1"/>
    <property type="molecule type" value="Genomic_DNA"/>
</dbReference>
<dbReference type="Proteomes" id="UP000016931">
    <property type="component" value="Unassembled WGS sequence"/>
</dbReference>
<evidence type="ECO:0000256" key="3">
    <source>
        <dbReference type="ARBA" id="ARBA00006564"/>
    </source>
</evidence>
<dbReference type="Gene3D" id="1.10.20.10">
    <property type="entry name" value="Histone, subunit A"/>
    <property type="match status" value="1"/>
</dbReference>
<evidence type="ECO:0000256" key="8">
    <source>
        <dbReference type="RuleBase" id="RU000528"/>
    </source>
</evidence>
<sequence length="141" mass="15177">MGWRPRSPSAAPSSTSSSIARASPAPAPARSARKTAGPSGLGLGLGRKPARRHRKILKENIQGVTKPAIRRLARRGGVKRISGDIYDPIRQSLKDYLTKALEKIIAITEYRNAKTVTALDVVFGLRQIGQTLYGFGVGNSK</sequence>
<dbReference type="SUPFAM" id="SSF47113">
    <property type="entry name" value="Histone-fold"/>
    <property type="match status" value="1"/>
</dbReference>
<dbReference type="RefSeq" id="XP_016757643.1">
    <property type="nucleotide sequence ID" value="XM_016909218.1"/>
</dbReference>
<dbReference type="GO" id="GO:0000786">
    <property type="term" value="C:nucleosome"/>
    <property type="evidence" value="ECO:0007669"/>
    <property type="project" value="UniProtKB-KW"/>
</dbReference>
<dbReference type="GO" id="GO:0046982">
    <property type="term" value="F:protein heterodimerization activity"/>
    <property type="evidence" value="ECO:0007669"/>
    <property type="project" value="InterPro"/>
</dbReference>
<evidence type="ECO:0000313" key="10">
    <source>
        <dbReference type="EMBL" id="EMF09522.1"/>
    </source>
</evidence>
<keyword evidence="11" id="KW-1185">Reference proteome</keyword>
<gene>
    <name evidence="10" type="ORF">SEPMUDRAFT_52170</name>
</gene>
<dbReference type="eggNOG" id="KOG3467">
    <property type="taxonomic scope" value="Eukaryota"/>
</dbReference>
<dbReference type="InterPro" id="IPR009072">
    <property type="entry name" value="Histone-fold"/>
</dbReference>
<feature type="compositionally biased region" description="Low complexity" evidence="9">
    <location>
        <begin position="1"/>
        <end position="30"/>
    </location>
</feature>
<dbReference type="AlphaFoldDB" id="N1QET3"/>
<keyword evidence="6 8" id="KW-0539">Nucleus</keyword>
<organism evidence="10 11">
    <name type="scientific">Sphaerulina musiva (strain SO2202)</name>
    <name type="common">Poplar stem canker fungus</name>
    <name type="synonym">Septoria musiva</name>
    <dbReference type="NCBI Taxonomy" id="692275"/>
    <lineage>
        <taxon>Eukaryota</taxon>
        <taxon>Fungi</taxon>
        <taxon>Dikarya</taxon>
        <taxon>Ascomycota</taxon>
        <taxon>Pezizomycotina</taxon>
        <taxon>Dothideomycetes</taxon>
        <taxon>Dothideomycetidae</taxon>
        <taxon>Mycosphaerellales</taxon>
        <taxon>Mycosphaerellaceae</taxon>
        <taxon>Sphaerulina</taxon>
    </lineage>
</organism>
<proteinExistence type="inferred from homology"/>
<dbReference type="STRING" id="692275.N1QET3"/>
<keyword evidence="4 8" id="KW-0158">Chromosome</keyword>
<dbReference type="PRINTS" id="PR00623">
    <property type="entry name" value="HISTONEH4"/>
</dbReference>
<evidence type="ECO:0000256" key="1">
    <source>
        <dbReference type="ARBA" id="ARBA00004123"/>
    </source>
</evidence>
<protein>
    <recommendedName>
        <fullName evidence="8">Histone H4</fullName>
    </recommendedName>
</protein>
<dbReference type="CDD" id="cd22912">
    <property type="entry name" value="HFD_H4"/>
    <property type="match status" value="1"/>
</dbReference>
<dbReference type="PANTHER" id="PTHR10484">
    <property type="entry name" value="HISTONE H4"/>
    <property type="match status" value="1"/>
</dbReference>
<evidence type="ECO:0000256" key="4">
    <source>
        <dbReference type="ARBA" id="ARBA00022454"/>
    </source>
</evidence>
<comment type="similarity">
    <text evidence="3 8">Belongs to the histone H4 family.</text>
</comment>
<dbReference type="GeneID" id="27906355"/>
<keyword evidence="7 8" id="KW-0544">Nucleosome core</keyword>
<dbReference type="InterPro" id="IPR001951">
    <property type="entry name" value="Histone_H4"/>
</dbReference>
<reference evidence="10 11" key="1">
    <citation type="journal article" date="2012" name="PLoS Pathog.">
        <title>Diverse lifestyles and strategies of plant pathogenesis encoded in the genomes of eighteen Dothideomycetes fungi.</title>
        <authorList>
            <person name="Ohm R.A."/>
            <person name="Feau N."/>
            <person name="Henrissat B."/>
            <person name="Schoch C.L."/>
            <person name="Horwitz B.A."/>
            <person name="Barry K.W."/>
            <person name="Condon B.J."/>
            <person name="Copeland A.C."/>
            <person name="Dhillon B."/>
            <person name="Glaser F."/>
            <person name="Hesse C.N."/>
            <person name="Kosti I."/>
            <person name="LaButti K."/>
            <person name="Lindquist E.A."/>
            <person name="Lucas S."/>
            <person name="Salamov A.A."/>
            <person name="Bradshaw R.E."/>
            <person name="Ciuffetti L."/>
            <person name="Hamelin R.C."/>
            <person name="Kema G.H.J."/>
            <person name="Lawrence C."/>
            <person name="Scott J.A."/>
            <person name="Spatafora J.W."/>
            <person name="Turgeon B.G."/>
            <person name="de Wit P.J.G.M."/>
            <person name="Zhong S."/>
            <person name="Goodwin S.B."/>
            <person name="Grigoriev I.V."/>
        </authorList>
    </citation>
    <scope>NUCLEOTIDE SEQUENCE [LARGE SCALE GENOMIC DNA]</scope>
    <source>
        <strain evidence="10 11">SO2202</strain>
    </source>
</reference>
<dbReference type="GO" id="GO:0003677">
    <property type="term" value="F:DNA binding"/>
    <property type="evidence" value="ECO:0007669"/>
    <property type="project" value="UniProtKB-KW"/>
</dbReference>
<evidence type="ECO:0000256" key="6">
    <source>
        <dbReference type="ARBA" id="ARBA00023242"/>
    </source>
</evidence>
<evidence type="ECO:0000313" key="11">
    <source>
        <dbReference type="Proteomes" id="UP000016931"/>
    </source>
</evidence>
<dbReference type="OMA" id="RISAMVY"/>
<accession>N1QET3</accession>
<evidence type="ECO:0000256" key="9">
    <source>
        <dbReference type="SAM" id="MobiDB-lite"/>
    </source>
</evidence>
<comment type="subunit">
    <text evidence="8">The nucleosome is a histone octamer containing two molecules each of H2A, H2B, H3 and H4 assembled in one H3-H4 heterotetramer and two H2A-H2B heterodimers. The octamer wraps approximately 147 bp of DNA.</text>
</comment>
<dbReference type="GO" id="GO:0030527">
    <property type="term" value="F:structural constituent of chromatin"/>
    <property type="evidence" value="ECO:0007669"/>
    <property type="project" value="InterPro"/>
</dbReference>
<comment type="function">
    <text evidence="8">Core component of nucleosome. Nucleosomes wrap and compact DNA into chromatin, limiting DNA accessibility to the cellular machineries which require DNA as a template. Histones thereby play a central role in transcription regulation, DNA repair, DNA replication and chromosomal stability. DNA accessibility is regulated via a complex set of post-translational modifications of histones, also called histone code, and nucleosome remodeling.</text>
</comment>
<dbReference type="OrthoDB" id="3919494at2759"/>
<name>N1QET3_SPHMS</name>
<comment type="subcellular location">
    <subcellularLocation>
        <location evidence="2">Chromosome</location>
    </subcellularLocation>
    <subcellularLocation>
        <location evidence="1">Nucleus</location>
    </subcellularLocation>
</comment>
<keyword evidence="5 8" id="KW-0238">DNA-binding</keyword>
<evidence type="ECO:0000256" key="5">
    <source>
        <dbReference type="ARBA" id="ARBA00023125"/>
    </source>
</evidence>
<dbReference type="SMART" id="SM00417">
    <property type="entry name" value="H4"/>
    <property type="match status" value="1"/>
</dbReference>
<dbReference type="HOGENOM" id="CLU_109117_0_1_1"/>
<evidence type="ECO:0000256" key="2">
    <source>
        <dbReference type="ARBA" id="ARBA00004286"/>
    </source>
</evidence>
<evidence type="ECO:0000256" key="7">
    <source>
        <dbReference type="ARBA" id="ARBA00023269"/>
    </source>
</evidence>
<dbReference type="GO" id="GO:0005634">
    <property type="term" value="C:nucleus"/>
    <property type="evidence" value="ECO:0007669"/>
    <property type="project" value="UniProtKB-SubCell"/>
</dbReference>
<feature type="region of interest" description="Disordered" evidence="9">
    <location>
        <begin position="1"/>
        <end position="49"/>
    </location>
</feature>